<dbReference type="Proteomes" id="UP000630615">
    <property type="component" value="Unassembled WGS sequence"/>
</dbReference>
<dbReference type="InterPro" id="IPR010368">
    <property type="entry name" value="Com_YlbF"/>
</dbReference>
<dbReference type="Pfam" id="PF06133">
    <property type="entry name" value="Com_YlbF"/>
    <property type="match status" value="1"/>
</dbReference>
<evidence type="ECO:0000313" key="1">
    <source>
        <dbReference type="EMBL" id="GGC82921.1"/>
    </source>
</evidence>
<gene>
    <name evidence="1" type="ORF">GCM10011573_10690</name>
</gene>
<dbReference type="InterPro" id="IPR052767">
    <property type="entry name" value="Bact_com_dev_regulator"/>
</dbReference>
<dbReference type="SUPFAM" id="SSF158622">
    <property type="entry name" value="YheA/YmcA-like"/>
    <property type="match status" value="1"/>
</dbReference>
<comment type="caution">
    <text evidence="1">The sequence shown here is derived from an EMBL/GenBank/DDBJ whole genome shotgun (WGS) entry which is preliminary data.</text>
</comment>
<evidence type="ECO:0000313" key="2">
    <source>
        <dbReference type="Proteomes" id="UP000630615"/>
    </source>
</evidence>
<keyword evidence="2" id="KW-1185">Reference proteome</keyword>
<protein>
    <recommendedName>
        <fullName evidence="3">Transcriptional regulator</fullName>
    </recommendedName>
</protein>
<name>A0ABQ1NSN7_9ENTE</name>
<reference evidence="2" key="1">
    <citation type="journal article" date="2019" name="Int. J. Syst. Evol. Microbiol.">
        <title>The Global Catalogue of Microorganisms (GCM) 10K type strain sequencing project: providing services to taxonomists for standard genome sequencing and annotation.</title>
        <authorList>
            <consortium name="The Broad Institute Genomics Platform"/>
            <consortium name="The Broad Institute Genome Sequencing Center for Infectious Disease"/>
            <person name="Wu L."/>
            <person name="Ma J."/>
        </authorList>
    </citation>
    <scope>NUCLEOTIDE SEQUENCE [LARGE SCALE GENOMIC DNA]</scope>
    <source>
        <strain evidence="2">CGMCC 1.15942</strain>
    </source>
</reference>
<proteinExistence type="predicted"/>
<dbReference type="Gene3D" id="1.20.1500.10">
    <property type="entry name" value="YheA/YmcA-like"/>
    <property type="match status" value="1"/>
</dbReference>
<organism evidence="1 2">
    <name type="scientific">Enterococcus wangshanyuanii</name>
    <dbReference type="NCBI Taxonomy" id="2005703"/>
    <lineage>
        <taxon>Bacteria</taxon>
        <taxon>Bacillati</taxon>
        <taxon>Bacillota</taxon>
        <taxon>Bacilli</taxon>
        <taxon>Lactobacillales</taxon>
        <taxon>Enterococcaceae</taxon>
        <taxon>Enterococcus</taxon>
    </lineage>
</organism>
<evidence type="ECO:0008006" key="3">
    <source>
        <dbReference type="Google" id="ProtNLM"/>
    </source>
</evidence>
<dbReference type="PANTHER" id="PTHR38448:SF2">
    <property type="entry name" value="REGULATORY PROTEIN YLBF"/>
    <property type="match status" value="1"/>
</dbReference>
<accession>A0ABQ1NSN7</accession>
<dbReference type="InterPro" id="IPR023378">
    <property type="entry name" value="YheA/YmcA-like_dom_sf"/>
</dbReference>
<dbReference type="EMBL" id="BMKI01000001">
    <property type="protein sequence ID" value="GGC82921.1"/>
    <property type="molecule type" value="Genomic_DNA"/>
</dbReference>
<sequence length="143" mass="16081">MIITEKLFEIEDQVENLVNAILASDSITLYKKNREAMYTSQDIMEKQKAFLSAKESFERIEPYGNHAPDFRTKQRAVRQAKRALDMSEEVAEFRFSETEVQTILDVIGLSVAKTISDDIKVDAGNPFFEKGKHSGCGGSCHAS</sequence>
<dbReference type="RefSeq" id="WP_088268913.1">
    <property type="nucleotide sequence ID" value="NZ_BMKI01000001.1"/>
</dbReference>
<dbReference type="PANTHER" id="PTHR38448">
    <property type="entry name" value="REGULATORY PROTEIN YLBF-RELATED"/>
    <property type="match status" value="1"/>
</dbReference>